<dbReference type="Pfam" id="PF13432">
    <property type="entry name" value="TPR_16"/>
    <property type="match status" value="1"/>
</dbReference>
<dbReference type="PANTHER" id="PTHR22726:SF1">
    <property type="entry name" value="METALLOENDOPEPTIDASE OMA1, MITOCHONDRIAL"/>
    <property type="match status" value="1"/>
</dbReference>
<accession>A0A7Y3RJ61</accession>
<dbReference type="GO" id="GO:0046872">
    <property type="term" value="F:metal ion binding"/>
    <property type="evidence" value="ECO:0007669"/>
    <property type="project" value="UniProtKB-KW"/>
</dbReference>
<evidence type="ECO:0000259" key="8">
    <source>
        <dbReference type="Pfam" id="PF01435"/>
    </source>
</evidence>
<dbReference type="Proteomes" id="UP000536835">
    <property type="component" value="Unassembled WGS sequence"/>
</dbReference>
<keyword evidence="3" id="KW-0479">Metal-binding</keyword>
<sequence length="454" mass="49360">MLNWRRSLTALAAVASFAAQASAQVLLRDAEIEEWLYEMSEPLFDAAQLPKGGVEILLIGDPTPNAFAGSSSGLKMGIHTGLITLAETPNEVEGVIAHEAGHLAGGHSARTRDAIAKASRPQMLGLLLGAALIAAGAPPEAGFGAIGLGQQAALDTYLTYSRGQESAADQAAVGYLDEVGSSTKGLLDFFDNLRNMQLIRANAPNPYFQTHPLAVQRVARLRERAEASPYYGNGNTEAEIKELRMIQAKINGFLMDPNAALRVYPLTDQSDAARYARAVAYFRSSDLDGATREIERLLTAHPENPYFHELQGQMLFEHGKPAEAIAPHRRAIALGPDSALLEVNLARALIATDRDHHINEASAVLRSALQKERNNSFAWSLLARAESHNGREEYAMLAQAEAAYHGYNPVSAHRFATLARERLKAGTPEYQQALDIIVATAEEAQNARRQIRRR</sequence>
<keyword evidence="7" id="KW-0732">Signal</keyword>
<evidence type="ECO:0000256" key="6">
    <source>
        <dbReference type="ARBA" id="ARBA00023049"/>
    </source>
</evidence>
<dbReference type="GO" id="GO:0004222">
    <property type="term" value="F:metalloendopeptidase activity"/>
    <property type="evidence" value="ECO:0007669"/>
    <property type="project" value="InterPro"/>
</dbReference>
<dbReference type="GO" id="GO:0016020">
    <property type="term" value="C:membrane"/>
    <property type="evidence" value="ECO:0007669"/>
    <property type="project" value="TreeGrafter"/>
</dbReference>
<feature type="chain" id="PRO_5031286140" evidence="7">
    <location>
        <begin position="24"/>
        <end position="454"/>
    </location>
</feature>
<dbReference type="RefSeq" id="WP_173196177.1">
    <property type="nucleotide sequence ID" value="NZ_JABFCX010000002.1"/>
</dbReference>
<keyword evidence="10" id="KW-1185">Reference proteome</keyword>
<reference evidence="9 10" key="1">
    <citation type="submission" date="2020-05" db="EMBL/GenBank/DDBJ databases">
        <title>Parvularcula mediterraneae sp. nov., isolated from polypropylene straw from shallow seawater of the seashore of Laganas in Zakynthos island, Greece.</title>
        <authorList>
            <person name="Szabo I."/>
            <person name="Al-Omari J."/>
            <person name="Rado J."/>
            <person name="Szerdahelyi G.S."/>
        </authorList>
    </citation>
    <scope>NUCLEOTIDE SEQUENCE [LARGE SCALE GENOMIC DNA]</scope>
    <source>
        <strain evidence="9 10">ZS-1/3</strain>
    </source>
</reference>
<evidence type="ECO:0000256" key="7">
    <source>
        <dbReference type="SAM" id="SignalP"/>
    </source>
</evidence>
<keyword evidence="4" id="KW-0378">Hydrolase</keyword>
<dbReference type="InterPro" id="IPR001915">
    <property type="entry name" value="Peptidase_M48"/>
</dbReference>
<keyword evidence="2 9" id="KW-0645">Protease</keyword>
<dbReference type="Pfam" id="PF01435">
    <property type="entry name" value="Peptidase_M48"/>
    <property type="match status" value="1"/>
</dbReference>
<comment type="cofactor">
    <cofactor evidence="1">
        <name>Zn(2+)</name>
        <dbReference type="ChEBI" id="CHEBI:29105"/>
    </cofactor>
</comment>
<dbReference type="PANTHER" id="PTHR22726">
    <property type="entry name" value="METALLOENDOPEPTIDASE OMA1"/>
    <property type="match status" value="1"/>
</dbReference>
<dbReference type="SUPFAM" id="SSF48452">
    <property type="entry name" value="TPR-like"/>
    <property type="match status" value="1"/>
</dbReference>
<organism evidence="9 10">
    <name type="scientific">Parvularcula mediterranea</name>
    <dbReference type="NCBI Taxonomy" id="2732508"/>
    <lineage>
        <taxon>Bacteria</taxon>
        <taxon>Pseudomonadati</taxon>
        <taxon>Pseudomonadota</taxon>
        <taxon>Alphaproteobacteria</taxon>
        <taxon>Parvularculales</taxon>
        <taxon>Parvularculaceae</taxon>
        <taxon>Parvularcula</taxon>
    </lineage>
</organism>
<dbReference type="Gene3D" id="1.25.40.10">
    <property type="entry name" value="Tetratricopeptide repeat domain"/>
    <property type="match status" value="1"/>
</dbReference>
<dbReference type="InterPro" id="IPR011990">
    <property type="entry name" value="TPR-like_helical_dom_sf"/>
</dbReference>
<name>A0A7Y3RJ61_9PROT</name>
<dbReference type="CDD" id="cd07324">
    <property type="entry name" value="M48C_Oma1-like"/>
    <property type="match status" value="1"/>
</dbReference>
<dbReference type="AlphaFoldDB" id="A0A7Y3RJ61"/>
<dbReference type="Gene3D" id="3.30.2010.10">
    <property type="entry name" value="Metalloproteases ('zincins'), catalytic domain"/>
    <property type="match status" value="1"/>
</dbReference>
<gene>
    <name evidence="9" type="ORF">HK107_01675</name>
</gene>
<keyword evidence="5" id="KW-0862">Zinc</keyword>
<evidence type="ECO:0000256" key="3">
    <source>
        <dbReference type="ARBA" id="ARBA00022723"/>
    </source>
</evidence>
<evidence type="ECO:0000256" key="1">
    <source>
        <dbReference type="ARBA" id="ARBA00001947"/>
    </source>
</evidence>
<evidence type="ECO:0000256" key="2">
    <source>
        <dbReference type="ARBA" id="ARBA00022670"/>
    </source>
</evidence>
<comment type="caution">
    <text evidence="9">The sequence shown here is derived from an EMBL/GenBank/DDBJ whole genome shotgun (WGS) entry which is preliminary data.</text>
</comment>
<evidence type="ECO:0000313" key="9">
    <source>
        <dbReference type="EMBL" id="NNU15033.1"/>
    </source>
</evidence>
<feature type="domain" description="Peptidase M48" evidence="8">
    <location>
        <begin position="33"/>
        <end position="224"/>
    </location>
</feature>
<evidence type="ECO:0000313" key="10">
    <source>
        <dbReference type="Proteomes" id="UP000536835"/>
    </source>
</evidence>
<keyword evidence="6 9" id="KW-0482">Metalloprotease</keyword>
<dbReference type="InterPro" id="IPR051156">
    <property type="entry name" value="Mito/Outer_Membr_Metalloprot"/>
</dbReference>
<dbReference type="GO" id="GO:0051603">
    <property type="term" value="P:proteolysis involved in protein catabolic process"/>
    <property type="evidence" value="ECO:0007669"/>
    <property type="project" value="TreeGrafter"/>
</dbReference>
<dbReference type="EMBL" id="JABFCX010000002">
    <property type="protein sequence ID" value="NNU15033.1"/>
    <property type="molecule type" value="Genomic_DNA"/>
</dbReference>
<proteinExistence type="predicted"/>
<evidence type="ECO:0000256" key="5">
    <source>
        <dbReference type="ARBA" id="ARBA00022833"/>
    </source>
</evidence>
<feature type="signal peptide" evidence="7">
    <location>
        <begin position="1"/>
        <end position="23"/>
    </location>
</feature>
<evidence type="ECO:0000256" key="4">
    <source>
        <dbReference type="ARBA" id="ARBA00022801"/>
    </source>
</evidence>
<protein>
    <submittedName>
        <fullName evidence="9">M48 family metalloprotease</fullName>
    </submittedName>
</protein>